<accession>A0A0K0FWU1</accession>
<protein>
    <submittedName>
        <fullName evidence="2">Uncharacterized protein</fullName>
    </submittedName>
</protein>
<dbReference type="WBParaSite" id="SVE_1689700.1">
    <property type="protein sequence ID" value="SVE_1689700.1"/>
    <property type="gene ID" value="SVE_1689700"/>
</dbReference>
<keyword evidence="1" id="KW-1185">Reference proteome</keyword>
<reference evidence="2" key="2">
    <citation type="submission" date="2015-08" db="UniProtKB">
        <authorList>
            <consortium name="WormBaseParasite"/>
        </authorList>
    </citation>
    <scope>IDENTIFICATION</scope>
</reference>
<reference evidence="1" key="1">
    <citation type="submission" date="2014-07" db="EMBL/GenBank/DDBJ databases">
        <authorList>
            <person name="Martin A.A"/>
            <person name="De Silva N."/>
        </authorList>
    </citation>
    <scope>NUCLEOTIDE SEQUENCE</scope>
</reference>
<organism evidence="1 2">
    <name type="scientific">Strongyloides venezuelensis</name>
    <name type="common">Threadworm</name>
    <dbReference type="NCBI Taxonomy" id="75913"/>
    <lineage>
        <taxon>Eukaryota</taxon>
        <taxon>Metazoa</taxon>
        <taxon>Ecdysozoa</taxon>
        <taxon>Nematoda</taxon>
        <taxon>Chromadorea</taxon>
        <taxon>Rhabditida</taxon>
        <taxon>Tylenchina</taxon>
        <taxon>Panagrolaimomorpha</taxon>
        <taxon>Strongyloidoidea</taxon>
        <taxon>Strongyloididae</taxon>
        <taxon>Strongyloides</taxon>
    </lineage>
</organism>
<proteinExistence type="predicted"/>
<name>A0A0K0FWU1_STRVS</name>
<dbReference type="Proteomes" id="UP000035680">
    <property type="component" value="Unassembled WGS sequence"/>
</dbReference>
<sequence length="15" mass="1674">MNTKSLLKGALKKIE</sequence>
<evidence type="ECO:0000313" key="1">
    <source>
        <dbReference type="Proteomes" id="UP000035680"/>
    </source>
</evidence>
<evidence type="ECO:0000313" key="2">
    <source>
        <dbReference type="WBParaSite" id="SVE_1689700.1"/>
    </source>
</evidence>